<dbReference type="Pfam" id="PF02581">
    <property type="entry name" value="TMP-TENI"/>
    <property type="match status" value="1"/>
</dbReference>
<dbReference type="Gene3D" id="3.20.20.70">
    <property type="entry name" value="Aldolase class I"/>
    <property type="match status" value="1"/>
</dbReference>
<keyword evidence="2" id="KW-0784">Thiamine biosynthesis</keyword>
<dbReference type="EMBL" id="MFYX01000102">
    <property type="protein sequence ID" value="OGK02778.1"/>
    <property type="molecule type" value="Genomic_DNA"/>
</dbReference>
<gene>
    <name evidence="4" type="ORF">A2519_07500</name>
</gene>
<dbReference type="InterPro" id="IPR036206">
    <property type="entry name" value="ThiamineP_synth_sf"/>
</dbReference>
<comment type="caution">
    <text evidence="4">The sequence shown here is derived from an EMBL/GenBank/DDBJ whole genome shotgun (WGS) entry which is preliminary data.</text>
</comment>
<protein>
    <recommendedName>
        <fullName evidence="3">Thiamine phosphate synthase/TenI domain-containing protein</fullName>
    </recommendedName>
</protein>
<evidence type="ECO:0000313" key="5">
    <source>
        <dbReference type="Proteomes" id="UP000179243"/>
    </source>
</evidence>
<dbReference type="SUPFAM" id="SSF51391">
    <property type="entry name" value="Thiamin phosphate synthase"/>
    <property type="match status" value="1"/>
</dbReference>
<dbReference type="AlphaFoldDB" id="A0A1F7F871"/>
<organism evidence="4 5">
    <name type="scientific">Candidatus Raymondbacteria bacterium RIFOXYD12_FULL_49_13</name>
    <dbReference type="NCBI Taxonomy" id="1817890"/>
    <lineage>
        <taxon>Bacteria</taxon>
        <taxon>Raymondiibacteriota</taxon>
    </lineage>
</organism>
<dbReference type="GO" id="GO:0004789">
    <property type="term" value="F:thiamine-phosphate diphosphorylase activity"/>
    <property type="evidence" value="ECO:0007669"/>
    <property type="project" value="TreeGrafter"/>
</dbReference>
<dbReference type="Proteomes" id="UP000179243">
    <property type="component" value="Unassembled WGS sequence"/>
</dbReference>
<dbReference type="GO" id="GO:0009228">
    <property type="term" value="P:thiamine biosynthetic process"/>
    <property type="evidence" value="ECO:0007669"/>
    <property type="project" value="UniProtKB-KW"/>
</dbReference>
<accession>A0A1F7F871</accession>
<dbReference type="PANTHER" id="PTHR20857:SF23">
    <property type="entry name" value="THIAMINE BIOSYNTHETIC BIFUNCTIONAL ENZYME"/>
    <property type="match status" value="1"/>
</dbReference>
<dbReference type="InterPro" id="IPR022998">
    <property type="entry name" value="ThiamineP_synth_TenI"/>
</dbReference>
<dbReference type="CDD" id="cd00564">
    <property type="entry name" value="TMP_TenI"/>
    <property type="match status" value="1"/>
</dbReference>
<evidence type="ECO:0000256" key="1">
    <source>
        <dbReference type="ARBA" id="ARBA00004948"/>
    </source>
</evidence>
<comment type="pathway">
    <text evidence="1">Cofactor biosynthesis; thiamine diphosphate biosynthesis.</text>
</comment>
<dbReference type="InterPro" id="IPR013785">
    <property type="entry name" value="Aldolase_TIM"/>
</dbReference>
<dbReference type="PANTHER" id="PTHR20857">
    <property type="entry name" value="THIAMINE-PHOSPHATE PYROPHOSPHORYLASE"/>
    <property type="match status" value="1"/>
</dbReference>
<sequence>MPCSAEKPAVMKSAKELPDAIKNTHFWFSTNRRAAGFLPHHEIAVAAIAGGAQGIEFCEHNFNDEEFVTEALKVKEVCDRFQVPLIIKHHVVAAFIIDAAGVHLTDKDMPIDEARRILGKGKVIFSEADLPGIDYLVAEGEPDEGSLDAFVHGCATKMILSQVGLKTKDPEEACRLFAQAIQNRD</sequence>
<feature type="domain" description="Thiamine phosphate synthase/TenI" evidence="3">
    <location>
        <begin position="41"/>
        <end position="124"/>
    </location>
</feature>
<name>A0A1F7F871_UNCRA</name>
<evidence type="ECO:0000259" key="3">
    <source>
        <dbReference type="Pfam" id="PF02581"/>
    </source>
</evidence>
<evidence type="ECO:0000313" key="4">
    <source>
        <dbReference type="EMBL" id="OGK02778.1"/>
    </source>
</evidence>
<reference evidence="4 5" key="1">
    <citation type="journal article" date="2016" name="Nat. Commun.">
        <title>Thousands of microbial genomes shed light on interconnected biogeochemical processes in an aquifer system.</title>
        <authorList>
            <person name="Anantharaman K."/>
            <person name="Brown C.T."/>
            <person name="Hug L.A."/>
            <person name="Sharon I."/>
            <person name="Castelle C.J."/>
            <person name="Probst A.J."/>
            <person name="Thomas B.C."/>
            <person name="Singh A."/>
            <person name="Wilkins M.J."/>
            <person name="Karaoz U."/>
            <person name="Brodie E.L."/>
            <person name="Williams K.H."/>
            <person name="Hubbard S.S."/>
            <person name="Banfield J.F."/>
        </authorList>
    </citation>
    <scope>NUCLEOTIDE SEQUENCE [LARGE SCALE GENOMIC DNA]</scope>
</reference>
<proteinExistence type="predicted"/>
<dbReference type="GO" id="GO:0005737">
    <property type="term" value="C:cytoplasm"/>
    <property type="evidence" value="ECO:0007669"/>
    <property type="project" value="TreeGrafter"/>
</dbReference>
<evidence type="ECO:0000256" key="2">
    <source>
        <dbReference type="ARBA" id="ARBA00022977"/>
    </source>
</evidence>